<name>A0A378VUY7_NEIGO</name>
<dbReference type="AlphaFoldDB" id="A0A378VUY7"/>
<evidence type="ECO:0000313" key="1">
    <source>
        <dbReference type="EMBL" id="SUA20837.1"/>
    </source>
</evidence>
<gene>
    <name evidence="1" type="ORF">NCTC11421_00942</name>
</gene>
<accession>A0A378VUY7</accession>
<dbReference type="EMBL" id="UGRI01000001">
    <property type="protein sequence ID" value="SUA20837.1"/>
    <property type="molecule type" value="Genomic_DNA"/>
</dbReference>
<sequence>MQWEIDPEGDPEMLMSDGRPYLISRRYTASLHSKSQLATDLKSWRGRDFTPEERDNFDLRNIWASPAC</sequence>
<protein>
    <submittedName>
        <fullName evidence="1">Phage associated protein</fullName>
    </submittedName>
</protein>
<organism evidence="1">
    <name type="scientific">Neisseria gonorrhoeae</name>
    <dbReference type="NCBI Taxonomy" id="485"/>
    <lineage>
        <taxon>Bacteria</taxon>
        <taxon>Pseudomonadati</taxon>
        <taxon>Pseudomonadota</taxon>
        <taxon>Betaproteobacteria</taxon>
        <taxon>Neisseriales</taxon>
        <taxon>Neisseriaceae</taxon>
        <taxon>Neisseria</taxon>
    </lineage>
</organism>
<proteinExistence type="predicted"/>
<reference evidence="1" key="1">
    <citation type="submission" date="2018-06" db="EMBL/GenBank/DDBJ databases">
        <authorList>
            <consortium name="Pathogen Informatics"/>
            <person name="Doyle S."/>
        </authorList>
    </citation>
    <scope>NUCLEOTIDE SEQUENCE [LARGE SCALE GENOMIC DNA]</scope>
    <source>
        <strain evidence="1">NCTC11421</strain>
    </source>
</reference>